<evidence type="ECO:0000313" key="2">
    <source>
        <dbReference type="EMBL" id="KAI3429859.1"/>
    </source>
</evidence>
<accession>A0A9D4TMU0</accession>
<evidence type="ECO:0000313" key="3">
    <source>
        <dbReference type="Proteomes" id="UP001055712"/>
    </source>
</evidence>
<reference evidence="2" key="1">
    <citation type="journal article" date="2019" name="Plant J.">
        <title>Chlorella vulgaris genome assembly and annotation reveals the molecular basis for metabolic acclimation to high light conditions.</title>
        <authorList>
            <person name="Cecchin M."/>
            <person name="Marcolungo L."/>
            <person name="Rossato M."/>
            <person name="Girolomoni L."/>
            <person name="Cosentino E."/>
            <person name="Cuine S."/>
            <person name="Li-Beisson Y."/>
            <person name="Delledonne M."/>
            <person name="Ballottari M."/>
        </authorList>
    </citation>
    <scope>NUCLEOTIDE SEQUENCE</scope>
    <source>
        <strain evidence="2">211/11P</strain>
    </source>
</reference>
<gene>
    <name evidence="2" type="ORF">D9Q98_010170</name>
</gene>
<reference evidence="2" key="2">
    <citation type="submission" date="2020-11" db="EMBL/GenBank/DDBJ databases">
        <authorList>
            <person name="Cecchin M."/>
            <person name="Marcolungo L."/>
            <person name="Rossato M."/>
            <person name="Girolomoni L."/>
            <person name="Cosentino E."/>
            <person name="Cuine S."/>
            <person name="Li-Beisson Y."/>
            <person name="Delledonne M."/>
            <person name="Ballottari M."/>
        </authorList>
    </citation>
    <scope>NUCLEOTIDE SEQUENCE</scope>
    <source>
        <strain evidence="2">211/11P</strain>
        <tissue evidence="2">Whole cell</tissue>
    </source>
</reference>
<protein>
    <submittedName>
        <fullName evidence="2">Uncharacterized protein</fullName>
    </submittedName>
</protein>
<sequence length="74" mass="7632">MGDAEKGTFKGVTTDVDRRHGDPEQGGLTSGEKSAVARGYVPKTAAGDSEKQEAVQQLAEEKGVTLDKGAGANQ</sequence>
<name>A0A9D4TMU0_CHLVU</name>
<dbReference type="EMBL" id="SIDB01000008">
    <property type="protein sequence ID" value="KAI3429859.1"/>
    <property type="molecule type" value="Genomic_DNA"/>
</dbReference>
<dbReference type="AlphaFoldDB" id="A0A9D4TMU0"/>
<dbReference type="OrthoDB" id="509847at2759"/>
<organism evidence="2 3">
    <name type="scientific">Chlorella vulgaris</name>
    <name type="common">Green alga</name>
    <dbReference type="NCBI Taxonomy" id="3077"/>
    <lineage>
        <taxon>Eukaryota</taxon>
        <taxon>Viridiplantae</taxon>
        <taxon>Chlorophyta</taxon>
        <taxon>core chlorophytes</taxon>
        <taxon>Trebouxiophyceae</taxon>
        <taxon>Chlorellales</taxon>
        <taxon>Chlorellaceae</taxon>
        <taxon>Chlorella clade</taxon>
        <taxon>Chlorella</taxon>
    </lineage>
</organism>
<comment type="caution">
    <text evidence="2">The sequence shown here is derived from an EMBL/GenBank/DDBJ whole genome shotgun (WGS) entry which is preliminary data.</text>
</comment>
<feature type="compositionally biased region" description="Basic and acidic residues" evidence="1">
    <location>
        <begin position="48"/>
        <end position="65"/>
    </location>
</feature>
<evidence type="ECO:0000256" key="1">
    <source>
        <dbReference type="SAM" id="MobiDB-lite"/>
    </source>
</evidence>
<dbReference type="Proteomes" id="UP001055712">
    <property type="component" value="Unassembled WGS sequence"/>
</dbReference>
<keyword evidence="3" id="KW-1185">Reference proteome</keyword>
<feature type="region of interest" description="Disordered" evidence="1">
    <location>
        <begin position="1"/>
        <end position="74"/>
    </location>
</feature>
<proteinExistence type="predicted"/>